<dbReference type="Proteomes" id="UP000002164">
    <property type="component" value="Chromosome"/>
</dbReference>
<keyword evidence="1" id="KW-1133">Transmembrane helix</keyword>
<proteinExistence type="predicted"/>
<evidence type="ECO:0000313" key="2">
    <source>
        <dbReference type="EMBL" id="ACA39422.1"/>
    </source>
</evidence>
<accession>B1HSF1</accession>
<keyword evidence="1" id="KW-0472">Membrane</keyword>
<reference evidence="2 3" key="1">
    <citation type="journal article" date="2008" name="J. Bacteriol.">
        <title>Complete genome sequence of the mosquitocidal bacterium Bacillus sphaericus C3-41 and comparison with those of closely related Bacillus species.</title>
        <authorList>
            <person name="Hu X."/>
            <person name="Fan W."/>
            <person name="Han B."/>
            <person name="Liu H."/>
            <person name="Zheng D."/>
            <person name="Li Q."/>
            <person name="Dong W."/>
            <person name="Yan J."/>
            <person name="Gao M."/>
            <person name="Berry C."/>
            <person name="Yuan Z."/>
        </authorList>
    </citation>
    <scope>NUCLEOTIDE SEQUENCE [LARGE SCALE GENOMIC DNA]</scope>
    <source>
        <strain evidence="2 3">C3-41</strain>
    </source>
</reference>
<dbReference type="HOGENOM" id="CLU_3218275_0_0_9"/>
<dbReference type="EMBL" id="CP000817">
    <property type="protein sequence ID" value="ACA39422.1"/>
    <property type="molecule type" value="Genomic_DNA"/>
</dbReference>
<evidence type="ECO:0000313" key="3">
    <source>
        <dbReference type="Proteomes" id="UP000002164"/>
    </source>
</evidence>
<dbReference type="AlphaFoldDB" id="B1HSF1"/>
<dbReference type="EnsemblBacteria" id="ACA39422">
    <property type="protein sequence ID" value="ACA39422"/>
    <property type="gene ID" value="Bsph_1828"/>
</dbReference>
<keyword evidence="1" id="KW-0812">Transmembrane</keyword>
<name>B1HSF1_LYSSC</name>
<organism evidence="2 3">
    <name type="scientific">Lysinibacillus sphaericus (strain C3-41)</name>
    <dbReference type="NCBI Taxonomy" id="444177"/>
    <lineage>
        <taxon>Bacteria</taxon>
        <taxon>Bacillati</taxon>
        <taxon>Bacillota</taxon>
        <taxon>Bacilli</taxon>
        <taxon>Bacillales</taxon>
        <taxon>Bacillaceae</taxon>
        <taxon>Lysinibacillus</taxon>
    </lineage>
</organism>
<gene>
    <name evidence="2" type="ordered locus">Bsph_1828</name>
</gene>
<dbReference type="KEGG" id="lsp:Bsph_1828"/>
<feature type="transmembrane region" description="Helical" evidence="1">
    <location>
        <begin position="21"/>
        <end position="40"/>
    </location>
</feature>
<sequence>MLYFQSKGVIMMLRNLSTMKKLLVLMLISIFTVGIIPSSWDTIR</sequence>
<protein>
    <submittedName>
        <fullName evidence="2">Uncharacterized protein</fullName>
    </submittedName>
</protein>
<evidence type="ECO:0000256" key="1">
    <source>
        <dbReference type="SAM" id="Phobius"/>
    </source>
</evidence>